<protein>
    <recommendedName>
        <fullName evidence="2">Alginate export domain-containing protein</fullName>
    </recommendedName>
</protein>
<comment type="caution">
    <text evidence="1">The sequence shown here is derived from an EMBL/GenBank/DDBJ whole genome shotgun (WGS) entry which is preliminary data.</text>
</comment>
<proteinExistence type="predicted"/>
<feature type="non-terminal residue" evidence="1">
    <location>
        <position position="341"/>
    </location>
</feature>
<dbReference type="EMBL" id="LAZR01038789">
    <property type="protein sequence ID" value="KKL18649.1"/>
    <property type="molecule type" value="Genomic_DNA"/>
</dbReference>
<gene>
    <name evidence="1" type="ORF">LCGC14_2473400</name>
</gene>
<accession>A0A0F9B9K8</accession>
<sequence>MKRYIYFLLSIFFLQAAFAQDPFDGKHEDPDMDALRKWIREKRMISIKELGGDLSLSGEVRVEYQGFNEKKNGLKQRGTSSATSNPNNAFDVEVNLILDYHSDRTWGVIKLEFDNDMGIDSGTTNEIALEKAYFGGRMIDGETFNFDGELGRRNLSDVFDSKIEFSSIFDGGLFRFNKAFESIGSFYVNLGAFLISDFYKHFGEVTEIGLLDIANTGFFVKYSFINWKKFFAADGERKRRFNFGNSQLLIGYQGLISKWNKYTKIYLGGLMNHFAKDLTFSDATLSKKYNLAWYVGISVGRILQARDWAIDVNFQYVMPQAVSDFDASGISTGNAENVGLD</sequence>
<evidence type="ECO:0000313" key="1">
    <source>
        <dbReference type="EMBL" id="KKL18649.1"/>
    </source>
</evidence>
<name>A0A0F9B9K8_9ZZZZ</name>
<dbReference type="AlphaFoldDB" id="A0A0F9B9K8"/>
<organism evidence="1">
    <name type="scientific">marine sediment metagenome</name>
    <dbReference type="NCBI Taxonomy" id="412755"/>
    <lineage>
        <taxon>unclassified sequences</taxon>
        <taxon>metagenomes</taxon>
        <taxon>ecological metagenomes</taxon>
    </lineage>
</organism>
<reference evidence="1" key="1">
    <citation type="journal article" date="2015" name="Nature">
        <title>Complex archaea that bridge the gap between prokaryotes and eukaryotes.</title>
        <authorList>
            <person name="Spang A."/>
            <person name="Saw J.H."/>
            <person name="Jorgensen S.L."/>
            <person name="Zaremba-Niedzwiedzka K."/>
            <person name="Martijn J."/>
            <person name="Lind A.E."/>
            <person name="van Eijk R."/>
            <person name="Schleper C."/>
            <person name="Guy L."/>
            <person name="Ettema T.J."/>
        </authorList>
    </citation>
    <scope>NUCLEOTIDE SEQUENCE</scope>
</reference>
<evidence type="ECO:0008006" key="2">
    <source>
        <dbReference type="Google" id="ProtNLM"/>
    </source>
</evidence>